<feature type="signal peptide" evidence="1">
    <location>
        <begin position="1"/>
        <end position="24"/>
    </location>
</feature>
<protein>
    <submittedName>
        <fullName evidence="2">Uncharacterized protein</fullName>
    </submittedName>
</protein>
<gene>
    <name evidence="2" type="ORF">BOX24_05085</name>
</gene>
<feature type="chain" id="PRO_5010710357" evidence="1">
    <location>
        <begin position="25"/>
        <end position="91"/>
    </location>
</feature>
<dbReference type="EMBL" id="MPOJ01000010">
    <property type="protein sequence ID" value="OOH72763.1"/>
    <property type="molecule type" value="Genomic_DNA"/>
</dbReference>
<keyword evidence="1" id="KW-0732">Signal</keyword>
<evidence type="ECO:0000313" key="3">
    <source>
        <dbReference type="Proteomes" id="UP000188586"/>
    </source>
</evidence>
<dbReference type="RefSeq" id="WP_179108875.1">
    <property type="nucleotide sequence ID" value="NZ_JBPKCJ010000001.1"/>
</dbReference>
<reference evidence="2 3" key="1">
    <citation type="submission" date="2016-11" db="EMBL/GenBank/DDBJ databases">
        <title>Comparative genomics of co-occurring bacteria in distinct bioleaching systems unravels niche-specific adaptation.</title>
        <authorList>
            <person name="Zhang X."/>
            <person name="Liu X."/>
            <person name="Yin H."/>
        </authorList>
    </citation>
    <scope>NUCLEOTIDE SEQUENCE [LARGE SCALE GENOMIC DNA]</scope>
    <source>
        <strain evidence="2 3">DX</strain>
    </source>
</reference>
<dbReference type="Proteomes" id="UP000188586">
    <property type="component" value="Unassembled WGS sequence"/>
</dbReference>
<sequence>MPKILSVILFALAMVFISPLFASAAETNIWILWEEVITTNAILYPNSQSPSTNIPFGEAMAFSVFSSRDQCERKQSEMADKGMAIYIYLPP</sequence>
<accession>A0A1V3SV71</accession>
<proteinExistence type="predicted"/>
<evidence type="ECO:0000256" key="1">
    <source>
        <dbReference type="SAM" id="SignalP"/>
    </source>
</evidence>
<comment type="caution">
    <text evidence="2">The sequence shown here is derived from an EMBL/GenBank/DDBJ whole genome shotgun (WGS) entry which is preliminary data.</text>
</comment>
<organism evidence="2 3">
    <name type="scientific">Leptospirillum ferriphilum</name>
    <dbReference type="NCBI Taxonomy" id="178606"/>
    <lineage>
        <taxon>Bacteria</taxon>
        <taxon>Pseudomonadati</taxon>
        <taxon>Nitrospirota</taxon>
        <taxon>Nitrospiria</taxon>
        <taxon>Nitrospirales</taxon>
        <taxon>Nitrospiraceae</taxon>
        <taxon>Leptospirillum</taxon>
    </lineage>
</organism>
<evidence type="ECO:0000313" key="2">
    <source>
        <dbReference type="EMBL" id="OOH72763.1"/>
    </source>
</evidence>
<dbReference type="AlphaFoldDB" id="A0A1V3SV71"/>
<name>A0A1V3SV71_9BACT</name>